<evidence type="ECO:0000313" key="5">
    <source>
        <dbReference type="EMBL" id="CAF4596741.1"/>
    </source>
</evidence>
<dbReference type="Gene3D" id="1.10.238.10">
    <property type="entry name" value="EF-hand"/>
    <property type="match status" value="1"/>
</dbReference>
<dbReference type="Proteomes" id="UP000663865">
    <property type="component" value="Unassembled WGS sequence"/>
</dbReference>
<dbReference type="SMART" id="SM00054">
    <property type="entry name" value="EFh"/>
    <property type="match status" value="1"/>
</dbReference>
<dbReference type="InterPro" id="IPR002048">
    <property type="entry name" value="EF_hand_dom"/>
</dbReference>
<organism evidence="4 7">
    <name type="scientific">Rotaria socialis</name>
    <dbReference type="NCBI Taxonomy" id="392032"/>
    <lineage>
        <taxon>Eukaryota</taxon>
        <taxon>Metazoa</taxon>
        <taxon>Spiralia</taxon>
        <taxon>Gnathifera</taxon>
        <taxon>Rotifera</taxon>
        <taxon>Eurotatoria</taxon>
        <taxon>Bdelloidea</taxon>
        <taxon>Philodinida</taxon>
        <taxon>Philodinidae</taxon>
        <taxon>Rotaria</taxon>
    </lineage>
</organism>
<evidence type="ECO:0000313" key="6">
    <source>
        <dbReference type="EMBL" id="CAF4697104.1"/>
    </source>
</evidence>
<sequence>MARLNYTVSETIDRRDGKIFEVTYVYEETEKEDQDLIQAKKTGKARRFRWSIKREDYEEMATIGIKDALPFDSFVSVLRPFMMGTYSPDSIKEAFKLLDKDGSGTIDIDELTAFVPFIQPSVTKDVLSYYIEQVDTNDDSQLNLDEFTDLVLRGIGREIVCHHK</sequence>
<dbReference type="EMBL" id="CAJNYU010001895">
    <property type="protein sequence ID" value="CAF3477721.1"/>
    <property type="molecule type" value="Genomic_DNA"/>
</dbReference>
<evidence type="ECO:0000313" key="4">
    <source>
        <dbReference type="EMBL" id="CAF3477721.1"/>
    </source>
</evidence>
<dbReference type="SUPFAM" id="SSF47473">
    <property type="entry name" value="EF-hand"/>
    <property type="match status" value="1"/>
</dbReference>
<keyword evidence="1" id="KW-0106">Calcium</keyword>
<feature type="domain" description="EF-hand" evidence="2">
    <location>
        <begin position="86"/>
        <end position="121"/>
    </location>
</feature>
<evidence type="ECO:0000256" key="1">
    <source>
        <dbReference type="ARBA" id="ARBA00022837"/>
    </source>
</evidence>
<dbReference type="EMBL" id="CAJOBS010001168">
    <property type="protein sequence ID" value="CAF4697104.1"/>
    <property type="molecule type" value="Genomic_DNA"/>
</dbReference>
<accession>A0A818FNG2</accession>
<comment type="caution">
    <text evidence="4">The sequence shown here is derived from an EMBL/GenBank/DDBJ whole genome shotgun (WGS) entry which is preliminary data.</text>
</comment>
<dbReference type="Proteomes" id="UP000663869">
    <property type="component" value="Unassembled WGS sequence"/>
</dbReference>
<dbReference type="InterPro" id="IPR018247">
    <property type="entry name" value="EF_Hand_1_Ca_BS"/>
</dbReference>
<dbReference type="PROSITE" id="PS00018">
    <property type="entry name" value="EF_HAND_1"/>
    <property type="match status" value="1"/>
</dbReference>
<dbReference type="Proteomes" id="UP000663862">
    <property type="component" value="Unassembled WGS sequence"/>
</dbReference>
<reference evidence="4" key="1">
    <citation type="submission" date="2021-02" db="EMBL/GenBank/DDBJ databases">
        <authorList>
            <person name="Nowell W R."/>
        </authorList>
    </citation>
    <scope>NUCLEOTIDE SEQUENCE</scope>
</reference>
<dbReference type="GO" id="GO:0005509">
    <property type="term" value="F:calcium ion binding"/>
    <property type="evidence" value="ECO:0007669"/>
    <property type="project" value="InterPro"/>
</dbReference>
<dbReference type="AlphaFoldDB" id="A0A818FNG2"/>
<dbReference type="Pfam" id="PF13499">
    <property type="entry name" value="EF-hand_7"/>
    <property type="match status" value="1"/>
</dbReference>
<protein>
    <recommendedName>
        <fullName evidence="2">EF-hand domain-containing protein</fullName>
    </recommendedName>
</protein>
<gene>
    <name evidence="4" type="ORF">FME351_LOCUS15275</name>
    <name evidence="3" type="ORF">KIK155_LOCUS13183</name>
    <name evidence="6" type="ORF">TOA249_LOCUS16816</name>
    <name evidence="5" type="ORF">TSG867_LOCUS27563</name>
</gene>
<dbReference type="EMBL" id="CAJOBQ010003170">
    <property type="protein sequence ID" value="CAF4596741.1"/>
    <property type="molecule type" value="Genomic_DNA"/>
</dbReference>
<dbReference type="CDD" id="cd00051">
    <property type="entry name" value="EFh"/>
    <property type="match status" value="1"/>
</dbReference>
<name>A0A818FNG2_9BILA</name>
<dbReference type="Proteomes" id="UP000663838">
    <property type="component" value="Unassembled WGS sequence"/>
</dbReference>
<evidence type="ECO:0000313" key="3">
    <source>
        <dbReference type="EMBL" id="CAF3462180.1"/>
    </source>
</evidence>
<evidence type="ECO:0000313" key="7">
    <source>
        <dbReference type="Proteomes" id="UP000663869"/>
    </source>
</evidence>
<evidence type="ECO:0000259" key="2">
    <source>
        <dbReference type="PROSITE" id="PS50222"/>
    </source>
</evidence>
<dbReference type="EMBL" id="CAJNYV010002188">
    <property type="protein sequence ID" value="CAF3462180.1"/>
    <property type="molecule type" value="Genomic_DNA"/>
</dbReference>
<dbReference type="PROSITE" id="PS50222">
    <property type="entry name" value="EF_HAND_2"/>
    <property type="match status" value="1"/>
</dbReference>
<proteinExistence type="predicted"/>
<dbReference type="InterPro" id="IPR011992">
    <property type="entry name" value="EF-hand-dom_pair"/>
</dbReference>